<dbReference type="InterPro" id="IPR011990">
    <property type="entry name" value="TPR-like_helical_dom_sf"/>
</dbReference>
<proteinExistence type="predicted"/>
<evidence type="ECO:0000313" key="3">
    <source>
        <dbReference type="EMBL" id="QCO08949.1"/>
    </source>
</evidence>
<protein>
    <recommendedName>
        <fullName evidence="6">Tetratricopeptide repeat protein</fullName>
    </recommendedName>
</protein>
<dbReference type="Proteomes" id="UP001277471">
    <property type="component" value="Unassembled WGS sequence"/>
</dbReference>
<name>A0A0P0EKA7_AZOBR</name>
<dbReference type="GeneID" id="56449645"/>
<reference evidence="2 5" key="2">
    <citation type="submission" date="2023-11" db="EMBL/GenBank/DDBJ databases">
        <title>MicrobeMod: A computational toolkit for identifying prokaryotic methylation and restriction-modification with nanopore sequencing.</title>
        <authorList>
            <person name="Crits-Christoph A."/>
            <person name="Kang S.C."/>
            <person name="Lee H."/>
            <person name="Ostrov N."/>
        </authorList>
    </citation>
    <scope>NUCLEOTIDE SEQUENCE [LARGE SCALE GENOMIC DNA]</scope>
    <source>
        <strain evidence="2 5">ATCC 29145</strain>
    </source>
</reference>
<evidence type="ECO:0000313" key="2">
    <source>
        <dbReference type="EMBL" id="MDX5952452.1"/>
    </source>
</evidence>
<gene>
    <name evidence="3" type="ORF">D3868_07830</name>
    <name evidence="2" type="ORF">SIM66_14845</name>
</gene>
<accession>A0A0P0EKA7</accession>
<sequence length="457" mass="47913">MTARLCRTLAAGALVILTACQTTGQADRTSEAAVRAAPTVRALSDGRPALLEPYYRAVVVEGKRNAVLNWMRVGKAALDLGRDDLAAEAFDKALAGIEEVYADNPQAEKARSVWHAESVKDFKGEPHERAMAYYYRGLIYLMAGDYENARASFRGAMLQDGFAETERFRQDFAVAAWLDGWSSRCLGEVGQADEAFRDAASLRPALKAPDPGDDLLVVAETGLGPAKEAYGQYREKLAYRERAALQADVLAKANAAATPMAVAEDLFFQATTRGGRDMDKVLAVKADTKMATGAAGAGATVAGAGVMTAGAYGNDRNAVAAGAIVMLAGLIAQAAAQSMNAEVDTRSWDDLPHSILLASLKGGKAASAVDVTFADGTSAVLQPDRVRRALAPTCALAWFPASAMRLSPPPPPVAATTTAVIPAQTGGNCRTSAGTVVTLEPTYCRGINGVVLAASPR</sequence>
<feature type="repeat" description="TPR" evidence="1">
    <location>
        <begin position="130"/>
        <end position="163"/>
    </location>
</feature>
<dbReference type="KEGG" id="abf:AMK58_13565"/>
<reference evidence="3 4" key="1">
    <citation type="submission" date="2018-09" db="EMBL/GenBank/DDBJ databases">
        <title>Whole genome based analysis of evolution and adaptive divergence in Indian and Brazilian strains of Azospirillum brasilense.</title>
        <authorList>
            <person name="Singh C."/>
            <person name="Tripathi A.K."/>
        </authorList>
    </citation>
    <scope>NUCLEOTIDE SEQUENCE [LARGE SCALE GENOMIC DNA]</scope>
    <source>
        <strain evidence="3 4">MTCC4038</strain>
    </source>
</reference>
<evidence type="ECO:0000313" key="5">
    <source>
        <dbReference type="Proteomes" id="UP001277471"/>
    </source>
</evidence>
<evidence type="ECO:0000256" key="1">
    <source>
        <dbReference type="PROSITE-ProRule" id="PRU00339"/>
    </source>
</evidence>
<keyword evidence="5" id="KW-1185">Reference proteome</keyword>
<dbReference type="EMBL" id="JAWXYC010000004">
    <property type="protein sequence ID" value="MDX5952452.1"/>
    <property type="molecule type" value="Genomic_DNA"/>
</dbReference>
<dbReference type="Gene3D" id="1.25.40.10">
    <property type="entry name" value="Tetratricopeptide repeat domain"/>
    <property type="match status" value="1"/>
</dbReference>
<dbReference type="SUPFAM" id="SSF48452">
    <property type="entry name" value="TPR-like"/>
    <property type="match status" value="1"/>
</dbReference>
<dbReference type="PROSITE" id="PS50005">
    <property type="entry name" value="TPR"/>
    <property type="match status" value="1"/>
</dbReference>
<dbReference type="AlphaFoldDB" id="A0A0P0EKA7"/>
<evidence type="ECO:0008006" key="6">
    <source>
        <dbReference type="Google" id="ProtNLM"/>
    </source>
</evidence>
<organism evidence="3 4">
    <name type="scientific">Azospirillum brasilense</name>
    <dbReference type="NCBI Taxonomy" id="192"/>
    <lineage>
        <taxon>Bacteria</taxon>
        <taxon>Pseudomonadati</taxon>
        <taxon>Pseudomonadota</taxon>
        <taxon>Alphaproteobacteria</taxon>
        <taxon>Rhodospirillales</taxon>
        <taxon>Azospirillaceae</taxon>
        <taxon>Azospirillum</taxon>
    </lineage>
</organism>
<dbReference type="RefSeq" id="WP_059399001.1">
    <property type="nucleotide sequence ID" value="NZ_CP012914.1"/>
</dbReference>
<dbReference type="Proteomes" id="UP000298774">
    <property type="component" value="Chromosome"/>
</dbReference>
<dbReference type="InterPro" id="IPR019734">
    <property type="entry name" value="TPR_rpt"/>
</dbReference>
<evidence type="ECO:0000313" key="4">
    <source>
        <dbReference type="Proteomes" id="UP000298774"/>
    </source>
</evidence>
<dbReference type="PROSITE" id="PS51257">
    <property type="entry name" value="PROKAR_LIPOPROTEIN"/>
    <property type="match status" value="1"/>
</dbReference>
<dbReference type="EMBL" id="CP032339">
    <property type="protein sequence ID" value="QCO08949.1"/>
    <property type="molecule type" value="Genomic_DNA"/>
</dbReference>
<keyword evidence="1" id="KW-0802">TPR repeat</keyword>